<organism evidence="2">
    <name type="scientific">Riptortus pedestris</name>
    <name type="common">Bean bug</name>
    <dbReference type="NCBI Taxonomy" id="329032"/>
    <lineage>
        <taxon>Eukaryota</taxon>
        <taxon>Metazoa</taxon>
        <taxon>Ecdysozoa</taxon>
        <taxon>Arthropoda</taxon>
        <taxon>Hexapoda</taxon>
        <taxon>Insecta</taxon>
        <taxon>Pterygota</taxon>
        <taxon>Neoptera</taxon>
        <taxon>Paraneoptera</taxon>
        <taxon>Hemiptera</taxon>
        <taxon>Heteroptera</taxon>
        <taxon>Panheteroptera</taxon>
        <taxon>Pentatomomorpha</taxon>
        <taxon>Coreoidea</taxon>
        <taxon>Alydidae</taxon>
        <taxon>Riptortus</taxon>
    </lineage>
</organism>
<reference evidence="2" key="1">
    <citation type="journal article" date="2013" name="PLoS ONE">
        <title>Gene expression in gut symbiotic organ of stinkbug affected by extracellular bacterial symbiont.</title>
        <authorList>
            <person name="Futahashi R."/>
            <person name="Tanaka K."/>
            <person name="Tanahashi M."/>
            <person name="Nikoh N."/>
            <person name="Kikuchi Y."/>
            <person name="Lee B.L."/>
            <person name="Fukatsu T."/>
        </authorList>
    </citation>
    <scope>NUCLEOTIDE SEQUENCE</scope>
    <source>
        <tissue evidence="2">Midgut</tissue>
    </source>
</reference>
<feature type="region of interest" description="Disordered" evidence="1">
    <location>
        <begin position="41"/>
        <end position="65"/>
    </location>
</feature>
<evidence type="ECO:0000256" key="1">
    <source>
        <dbReference type="SAM" id="MobiDB-lite"/>
    </source>
</evidence>
<evidence type="ECO:0000313" key="2">
    <source>
        <dbReference type="EMBL" id="BAN20224.1"/>
    </source>
</evidence>
<sequence>MVLIGSTSRVVAGGKAVKTVYWRASQKKGAEASKIVKTGKTLNYGQPNPDLNRTAVTSPIRGTSL</sequence>
<dbReference type="EMBL" id="AK417009">
    <property type="protein sequence ID" value="BAN20224.1"/>
    <property type="molecule type" value="mRNA"/>
</dbReference>
<dbReference type="AlphaFoldDB" id="R4WCV7"/>
<protein>
    <submittedName>
        <fullName evidence="2">Unkown protein</fullName>
    </submittedName>
</protein>
<name>R4WCV7_RIPPE</name>
<accession>R4WCV7</accession>
<proteinExistence type="evidence at transcript level"/>